<sequence length="81" mass="9414">MAVLSVELEVAEDVLMEYLGILSREISEERRKSVVNERKISVLQEEHEKVKNMRHSLTLEDSALIDRVLYLYGLAVRRNLS</sequence>
<name>A0AB94IXY6_9BACT</name>
<reference evidence="2" key="1">
    <citation type="submission" date="2010-03" db="EMBL/GenBank/DDBJ databases">
        <title>The genome sequence of Synergistetes sp. SGP1.</title>
        <authorList>
            <consortium name="metaHIT consortium -- http://www.metahit.eu/"/>
            <person name="Pajon A."/>
            <person name="Turner K."/>
            <person name="Parkhill J."/>
            <person name="Wade W."/>
            <person name="Vartoukian S."/>
        </authorList>
    </citation>
    <scope>NUCLEOTIDE SEQUENCE [LARGE SCALE GENOMIC DNA]</scope>
    <source>
        <strain evidence="2">SGP1</strain>
    </source>
</reference>
<organism evidence="1 2">
    <name type="scientific">Fretibacterium fastidiosum</name>
    <dbReference type="NCBI Taxonomy" id="651822"/>
    <lineage>
        <taxon>Bacteria</taxon>
        <taxon>Thermotogati</taxon>
        <taxon>Synergistota</taxon>
        <taxon>Synergistia</taxon>
        <taxon>Synergistales</taxon>
        <taxon>Aminobacteriaceae</taxon>
        <taxon>Fretibacterium</taxon>
    </lineage>
</organism>
<accession>A0AB94IXY6</accession>
<protein>
    <submittedName>
        <fullName evidence="1">Uncharacterized protein</fullName>
    </submittedName>
</protein>
<evidence type="ECO:0000313" key="2">
    <source>
        <dbReference type="Proteomes" id="UP000008957"/>
    </source>
</evidence>
<proteinExistence type="predicted"/>
<reference evidence="1 2" key="2">
    <citation type="submission" date="2010-03" db="EMBL/GenBank/DDBJ databases">
        <authorList>
            <person name="Pajon A."/>
        </authorList>
    </citation>
    <scope>NUCLEOTIDE SEQUENCE [LARGE SCALE GENOMIC DNA]</scope>
    <source>
        <strain evidence="1 2">SGP1</strain>
    </source>
</reference>
<dbReference type="EMBL" id="FP929056">
    <property type="protein sequence ID" value="CBL28652.1"/>
    <property type="molecule type" value="Genomic_DNA"/>
</dbReference>
<dbReference type="Proteomes" id="UP000008957">
    <property type="component" value="Chromosome"/>
</dbReference>
<gene>
    <name evidence="1" type="ORF">SY1_17240</name>
</gene>
<dbReference type="RefSeq" id="WP_015556799.1">
    <property type="nucleotide sequence ID" value="NC_021038.1"/>
</dbReference>
<dbReference type="AlphaFoldDB" id="A0AB94IXY6"/>
<keyword evidence="2" id="KW-1185">Reference proteome</keyword>
<dbReference type="KEGG" id="sbr:SY1_17240"/>
<evidence type="ECO:0000313" key="1">
    <source>
        <dbReference type="EMBL" id="CBL28652.1"/>
    </source>
</evidence>